<evidence type="ECO:0000313" key="2">
    <source>
        <dbReference type="Proteomes" id="UP000254572"/>
    </source>
</evidence>
<dbReference type="OrthoDB" id="7068263at2"/>
<accession>A0A381E3W2</accession>
<dbReference type="Proteomes" id="UP000254572">
    <property type="component" value="Unassembled WGS sequence"/>
</dbReference>
<evidence type="ECO:0008006" key="3">
    <source>
        <dbReference type="Google" id="ProtNLM"/>
    </source>
</evidence>
<proteinExistence type="predicted"/>
<protein>
    <recommendedName>
        <fullName evidence="3">Tail terminator</fullName>
    </recommendedName>
</protein>
<dbReference type="Pfam" id="PF23840">
    <property type="entry name" value="Phage_tail_terminator"/>
    <property type="match status" value="1"/>
</dbReference>
<evidence type="ECO:0000313" key="1">
    <source>
        <dbReference type="EMBL" id="SUX20789.1"/>
    </source>
</evidence>
<sequence>MANLFAPRDTLIRHLRLLIDSNTLRSVESANEFADLLDGKQPFVHRAAYVVYDKYSNVSVQGRTQKMTQHYTVYLTMRHARRAEPDMEAGTVLAALMAHVEGLAVSDGDTHTNPGYGKRFTLGVADDAFYRPDGWGIYPVSFTIDIINLRSS</sequence>
<dbReference type="RefSeq" id="WP_115611097.1">
    <property type="nucleotide sequence ID" value="NZ_JBHLZC010000001.1"/>
</dbReference>
<organism evidence="1 2">
    <name type="scientific">Cardiobacterium valvarum</name>
    <dbReference type="NCBI Taxonomy" id="194702"/>
    <lineage>
        <taxon>Bacteria</taxon>
        <taxon>Pseudomonadati</taxon>
        <taxon>Pseudomonadota</taxon>
        <taxon>Gammaproteobacteria</taxon>
        <taxon>Cardiobacteriales</taxon>
        <taxon>Cardiobacteriaceae</taxon>
        <taxon>Cardiobacterium</taxon>
    </lineage>
</organism>
<reference evidence="1 2" key="1">
    <citation type="submission" date="2018-06" db="EMBL/GenBank/DDBJ databases">
        <authorList>
            <consortium name="Pathogen Informatics"/>
            <person name="Doyle S."/>
        </authorList>
    </citation>
    <scope>NUCLEOTIDE SEQUENCE [LARGE SCALE GENOMIC DNA]</scope>
    <source>
        <strain evidence="1 2">NCTC13294</strain>
    </source>
</reference>
<name>A0A381E3W2_9GAMM</name>
<dbReference type="EMBL" id="UFUW01000001">
    <property type="protein sequence ID" value="SUX20789.1"/>
    <property type="molecule type" value="Genomic_DNA"/>
</dbReference>
<dbReference type="AlphaFoldDB" id="A0A381E3W2"/>
<dbReference type="InterPro" id="IPR056912">
    <property type="entry name" value="Phage_JBD30_tail_term-like"/>
</dbReference>
<keyword evidence="2" id="KW-1185">Reference proteome</keyword>
<gene>
    <name evidence="1" type="ORF">NCTC13294_00834</name>
</gene>